<dbReference type="Proteomes" id="UP000248168">
    <property type="component" value="Unassembled WGS sequence"/>
</dbReference>
<evidence type="ECO:0000256" key="1">
    <source>
        <dbReference type="SAM" id="MobiDB-lite"/>
    </source>
</evidence>
<protein>
    <submittedName>
        <fullName evidence="2">Uncharacterized protein</fullName>
    </submittedName>
</protein>
<sequence length="110" mass="11828">MTRIRFMAIDTSQPGDLSVLAPFDARRIIGGSGEPVNQSGLSLLLGLVLVINLTIYEGNRPVATPTEAPSASSGSCPDKQSAAHRSVRRRVLKHTQGYNCGREQGCRGHR</sequence>
<proteinExistence type="predicted"/>
<dbReference type="AlphaFoldDB" id="A0A330L9D0"/>
<reference evidence="3" key="1">
    <citation type="submission" date="2018-04" db="EMBL/GenBank/DDBJ databases">
        <authorList>
            <person name="Lucker S."/>
            <person name="Sakoula D."/>
        </authorList>
    </citation>
    <scope>NUCLEOTIDE SEQUENCE [LARGE SCALE GENOMIC DNA]</scope>
</reference>
<dbReference type="EMBL" id="OUNR01000001">
    <property type="protein sequence ID" value="SPP63526.1"/>
    <property type="molecule type" value="Genomic_DNA"/>
</dbReference>
<gene>
    <name evidence="2" type="ORF">NITLEN_10612</name>
</gene>
<dbReference type="InParanoid" id="A0A330L9D0"/>
<evidence type="ECO:0000313" key="3">
    <source>
        <dbReference type="Proteomes" id="UP000248168"/>
    </source>
</evidence>
<feature type="region of interest" description="Disordered" evidence="1">
    <location>
        <begin position="61"/>
        <end position="110"/>
    </location>
</feature>
<evidence type="ECO:0000313" key="2">
    <source>
        <dbReference type="EMBL" id="SPP63526.1"/>
    </source>
</evidence>
<organism evidence="2 3">
    <name type="scientific">Nitrospira lenta</name>
    <dbReference type="NCBI Taxonomy" id="1436998"/>
    <lineage>
        <taxon>Bacteria</taxon>
        <taxon>Pseudomonadati</taxon>
        <taxon>Nitrospirota</taxon>
        <taxon>Nitrospiria</taxon>
        <taxon>Nitrospirales</taxon>
        <taxon>Nitrospiraceae</taxon>
        <taxon>Nitrospira</taxon>
    </lineage>
</organism>
<keyword evidence="3" id="KW-1185">Reference proteome</keyword>
<name>A0A330L9D0_9BACT</name>
<accession>A0A330L9D0</accession>